<accession>A0A3D9L827</accession>
<name>A0A3D9L827_MARFU</name>
<feature type="domain" description="RagB/SusD" evidence="6">
    <location>
        <begin position="366"/>
        <end position="522"/>
    </location>
</feature>
<dbReference type="Gene3D" id="1.25.40.390">
    <property type="match status" value="1"/>
</dbReference>
<comment type="caution">
    <text evidence="8">The sequence shown here is derived from an EMBL/GenBank/DDBJ whole genome shotgun (WGS) entry which is preliminary data.</text>
</comment>
<dbReference type="InterPro" id="IPR012944">
    <property type="entry name" value="SusD_RagB_dom"/>
</dbReference>
<comment type="subcellular location">
    <subcellularLocation>
        <location evidence="1">Cell outer membrane</location>
    </subcellularLocation>
</comment>
<protein>
    <submittedName>
        <fullName evidence="8">Putative outer membrane starch-binding protein</fullName>
    </submittedName>
</protein>
<keyword evidence="5" id="KW-0998">Cell outer membrane</keyword>
<dbReference type="EMBL" id="QREG01000002">
    <property type="protein sequence ID" value="REE02232.1"/>
    <property type="molecule type" value="Genomic_DNA"/>
</dbReference>
<organism evidence="8 9">
    <name type="scientific">Marinoscillum furvescens DSM 4134</name>
    <dbReference type="NCBI Taxonomy" id="1122208"/>
    <lineage>
        <taxon>Bacteria</taxon>
        <taxon>Pseudomonadati</taxon>
        <taxon>Bacteroidota</taxon>
        <taxon>Cytophagia</taxon>
        <taxon>Cytophagales</taxon>
        <taxon>Reichenbachiellaceae</taxon>
        <taxon>Marinoscillum</taxon>
    </lineage>
</organism>
<evidence type="ECO:0000259" key="6">
    <source>
        <dbReference type="Pfam" id="PF07980"/>
    </source>
</evidence>
<evidence type="ECO:0000256" key="5">
    <source>
        <dbReference type="ARBA" id="ARBA00023237"/>
    </source>
</evidence>
<dbReference type="Pfam" id="PF14322">
    <property type="entry name" value="SusD-like_3"/>
    <property type="match status" value="1"/>
</dbReference>
<evidence type="ECO:0000259" key="7">
    <source>
        <dbReference type="Pfam" id="PF14322"/>
    </source>
</evidence>
<keyword evidence="3" id="KW-0732">Signal</keyword>
<proteinExistence type="inferred from homology"/>
<keyword evidence="9" id="KW-1185">Reference proteome</keyword>
<dbReference type="GO" id="GO:0009279">
    <property type="term" value="C:cell outer membrane"/>
    <property type="evidence" value="ECO:0007669"/>
    <property type="project" value="UniProtKB-SubCell"/>
</dbReference>
<dbReference type="InterPro" id="IPR033985">
    <property type="entry name" value="SusD-like_N"/>
</dbReference>
<dbReference type="Pfam" id="PF07980">
    <property type="entry name" value="SusD_RagB"/>
    <property type="match status" value="1"/>
</dbReference>
<sequence length="525" mass="58870">MLTIMKLRIYLLGIVAMLMTGCQDFLDEELSSVTTAATLETTSDVNSALAGVYSGLLGQRPGGYYGRLFYYLQDIPTDQIRATNFPGPLDSFEGDANNNIIRGTYTDIYSMIFRANNLLANLEGDFEEDFINQVEGELRFLRALGYYDLTSLYGDVVLTISPDFRQADAPPLTAIAEIEQFILDEMEIAISLLSVEAPDARPGAITRGAALMLKLKTHLRRKEWQDVVTTAERIEALDRYALEPDFMTLWQLGQPFNSEVIFNVMATGTPFGRGSIGELSSGSCDMAVYMYDFQTDWRGFGGVWHLERDFFFSYDSADARWSEGCRQFWLSSLAANLGDTVKSPGPDGKNVIRYISGTDTVRYPGPGASGSDRLYFSNKYPHPDANSEDVYLNTDIFHNNNLPVFRYADVLLAWAEALNELNGPSPDVFEKINRVRHRAGLGDIQGELPTADQAAIRSAILQERGWEFGLEGKRREDLIRHDKFIEFVTASFGYSSRAGDQPLTQEQLLFPIPFTELELNPQWGK</sequence>
<gene>
    <name evidence="8" type="ORF">C7460_102257</name>
</gene>
<dbReference type="InterPro" id="IPR011990">
    <property type="entry name" value="TPR-like_helical_dom_sf"/>
</dbReference>
<comment type="similarity">
    <text evidence="2">Belongs to the SusD family.</text>
</comment>
<dbReference type="SUPFAM" id="SSF48452">
    <property type="entry name" value="TPR-like"/>
    <property type="match status" value="1"/>
</dbReference>
<dbReference type="OrthoDB" id="636214at2"/>
<dbReference type="Proteomes" id="UP000256779">
    <property type="component" value="Unassembled WGS sequence"/>
</dbReference>
<dbReference type="AlphaFoldDB" id="A0A3D9L827"/>
<keyword evidence="4" id="KW-0472">Membrane</keyword>
<evidence type="ECO:0000256" key="4">
    <source>
        <dbReference type="ARBA" id="ARBA00023136"/>
    </source>
</evidence>
<evidence type="ECO:0000313" key="9">
    <source>
        <dbReference type="Proteomes" id="UP000256779"/>
    </source>
</evidence>
<reference evidence="8 9" key="1">
    <citation type="submission" date="2018-07" db="EMBL/GenBank/DDBJ databases">
        <title>Genomic Encyclopedia of Type Strains, Phase IV (KMG-IV): sequencing the most valuable type-strain genomes for metagenomic binning, comparative biology and taxonomic classification.</title>
        <authorList>
            <person name="Goeker M."/>
        </authorList>
    </citation>
    <scope>NUCLEOTIDE SEQUENCE [LARGE SCALE GENOMIC DNA]</scope>
    <source>
        <strain evidence="8 9">DSM 4134</strain>
    </source>
</reference>
<evidence type="ECO:0000256" key="1">
    <source>
        <dbReference type="ARBA" id="ARBA00004442"/>
    </source>
</evidence>
<dbReference type="PROSITE" id="PS51257">
    <property type="entry name" value="PROKAR_LIPOPROTEIN"/>
    <property type="match status" value="1"/>
</dbReference>
<evidence type="ECO:0000256" key="3">
    <source>
        <dbReference type="ARBA" id="ARBA00022729"/>
    </source>
</evidence>
<evidence type="ECO:0000313" key="8">
    <source>
        <dbReference type="EMBL" id="REE02232.1"/>
    </source>
</evidence>
<feature type="domain" description="SusD-like N-terminal" evidence="7">
    <location>
        <begin position="98"/>
        <end position="197"/>
    </location>
</feature>
<evidence type="ECO:0000256" key="2">
    <source>
        <dbReference type="ARBA" id="ARBA00006275"/>
    </source>
</evidence>